<evidence type="ECO:0000313" key="5">
    <source>
        <dbReference type="Proteomes" id="UP000295345"/>
    </source>
</evidence>
<evidence type="ECO:0000256" key="3">
    <source>
        <dbReference type="SAM" id="MobiDB-lite"/>
    </source>
</evidence>
<dbReference type="Proteomes" id="UP000295345">
    <property type="component" value="Unassembled WGS sequence"/>
</dbReference>
<dbReference type="GO" id="GO:0020037">
    <property type="term" value="F:heme binding"/>
    <property type="evidence" value="ECO:0007669"/>
    <property type="project" value="InterPro"/>
</dbReference>
<feature type="compositionally biased region" description="Low complexity" evidence="3">
    <location>
        <begin position="338"/>
        <end position="355"/>
    </location>
</feature>
<evidence type="ECO:0000313" key="4">
    <source>
        <dbReference type="EMBL" id="TDC64011.1"/>
    </source>
</evidence>
<proteinExistence type="inferred from homology"/>
<dbReference type="GO" id="GO:0004497">
    <property type="term" value="F:monooxygenase activity"/>
    <property type="evidence" value="ECO:0007669"/>
    <property type="project" value="UniProtKB-KW"/>
</dbReference>
<keyword evidence="2" id="KW-0503">Monooxygenase</keyword>
<dbReference type="OrthoDB" id="4302140at2"/>
<feature type="region of interest" description="Disordered" evidence="3">
    <location>
        <begin position="338"/>
        <end position="357"/>
    </location>
</feature>
<gene>
    <name evidence="4" type="ORF">E1283_31950</name>
</gene>
<evidence type="ECO:0000256" key="2">
    <source>
        <dbReference type="RuleBase" id="RU000461"/>
    </source>
</evidence>
<protein>
    <submittedName>
        <fullName evidence="4">Cytochrome P450</fullName>
    </submittedName>
</protein>
<organism evidence="4 5">
    <name type="scientific">Streptomyces hainanensis</name>
    <dbReference type="NCBI Taxonomy" id="402648"/>
    <lineage>
        <taxon>Bacteria</taxon>
        <taxon>Bacillati</taxon>
        <taxon>Actinomycetota</taxon>
        <taxon>Actinomycetes</taxon>
        <taxon>Kitasatosporales</taxon>
        <taxon>Streptomycetaceae</taxon>
        <taxon>Streptomyces</taxon>
    </lineage>
</organism>
<sequence>MPWLRSLVVTGYRECRLALRDADFQLPDAAWRDRRTPGWRDHRSLVDLTSSLLTLNPPRHTLLRAGIAPGLARTAVTELRPAVGEFADQCLDELAAALRAGPADLTALLAEPLPARAMCRWLGAPPADASLLARLARRYSVVQELSPTAAQLADADRAAEELKDYFLPWVDSRLRRPGTDQLSGWVGRACATSSGLTSHDVAVNAAMLFVAGFETTATLITSLARAVIEEPGFADRLRTTPGHIPAAVEEIIRRNPSAAVVSRVATRDRRLGGIPVPKDQLVHLLLPAANRDPAAAGQPHLSFGTGVHYCLGAALARLELTTLLPRLLDRFPRLRLAAPPEAPRGRGSSSRPSWIRPRRQMRFIARRRIAAHTWPYSRDSVTQRGAVAGVVAPRGPGGQAPTLPHPPRLLVTADQTLPKARPR</sequence>
<dbReference type="SUPFAM" id="SSF48264">
    <property type="entry name" value="Cytochrome P450"/>
    <property type="match status" value="1"/>
</dbReference>
<keyword evidence="2" id="KW-0408">Iron</keyword>
<dbReference type="PANTHER" id="PTHR46696">
    <property type="entry name" value="P450, PUTATIVE (EUROFUNG)-RELATED"/>
    <property type="match status" value="1"/>
</dbReference>
<keyword evidence="5" id="KW-1185">Reference proteome</keyword>
<dbReference type="Pfam" id="PF00067">
    <property type="entry name" value="p450"/>
    <property type="match status" value="1"/>
</dbReference>
<dbReference type="InterPro" id="IPR017972">
    <property type="entry name" value="Cyt_P450_CS"/>
</dbReference>
<feature type="region of interest" description="Disordered" evidence="3">
    <location>
        <begin position="390"/>
        <end position="423"/>
    </location>
</feature>
<dbReference type="InterPro" id="IPR001128">
    <property type="entry name" value="Cyt_P450"/>
</dbReference>
<reference evidence="4 5" key="1">
    <citation type="submission" date="2019-03" db="EMBL/GenBank/DDBJ databases">
        <title>Draft genome sequences of novel Actinobacteria.</title>
        <authorList>
            <person name="Sahin N."/>
            <person name="Ay H."/>
            <person name="Saygin H."/>
        </authorList>
    </citation>
    <scope>NUCLEOTIDE SEQUENCE [LARGE SCALE GENOMIC DNA]</scope>
    <source>
        <strain evidence="4 5">DSM 41900</strain>
    </source>
</reference>
<keyword evidence="2" id="KW-0349">Heme</keyword>
<dbReference type="PROSITE" id="PS00086">
    <property type="entry name" value="CYTOCHROME_P450"/>
    <property type="match status" value="1"/>
</dbReference>
<dbReference type="EMBL" id="SMKI01000537">
    <property type="protein sequence ID" value="TDC64011.1"/>
    <property type="molecule type" value="Genomic_DNA"/>
</dbReference>
<keyword evidence="2" id="KW-0479">Metal-binding</keyword>
<name>A0A4R4SK97_9ACTN</name>
<dbReference type="PRINTS" id="PR00385">
    <property type="entry name" value="P450"/>
</dbReference>
<dbReference type="GO" id="GO:0016705">
    <property type="term" value="F:oxidoreductase activity, acting on paired donors, with incorporation or reduction of molecular oxygen"/>
    <property type="evidence" value="ECO:0007669"/>
    <property type="project" value="InterPro"/>
</dbReference>
<dbReference type="PRINTS" id="PR00359">
    <property type="entry name" value="BP450"/>
</dbReference>
<dbReference type="GO" id="GO:0005506">
    <property type="term" value="F:iron ion binding"/>
    <property type="evidence" value="ECO:0007669"/>
    <property type="project" value="InterPro"/>
</dbReference>
<comment type="similarity">
    <text evidence="1 2">Belongs to the cytochrome P450 family.</text>
</comment>
<dbReference type="PANTHER" id="PTHR46696:SF6">
    <property type="entry name" value="P450, PUTATIVE (EUROFUNG)-RELATED"/>
    <property type="match status" value="1"/>
</dbReference>
<evidence type="ECO:0000256" key="1">
    <source>
        <dbReference type="ARBA" id="ARBA00010617"/>
    </source>
</evidence>
<dbReference type="Gene3D" id="1.10.630.10">
    <property type="entry name" value="Cytochrome P450"/>
    <property type="match status" value="1"/>
</dbReference>
<dbReference type="InterPro" id="IPR002397">
    <property type="entry name" value="Cyt_P450_B"/>
</dbReference>
<dbReference type="AlphaFoldDB" id="A0A4R4SK97"/>
<comment type="caution">
    <text evidence="4">The sequence shown here is derived from an EMBL/GenBank/DDBJ whole genome shotgun (WGS) entry which is preliminary data.</text>
</comment>
<dbReference type="InterPro" id="IPR036396">
    <property type="entry name" value="Cyt_P450_sf"/>
</dbReference>
<accession>A0A4R4SK97</accession>
<keyword evidence="2" id="KW-0560">Oxidoreductase</keyword>